<evidence type="ECO:0000259" key="11">
    <source>
        <dbReference type="PROSITE" id="PS50110"/>
    </source>
</evidence>
<dbReference type="GO" id="GO:0000160">
    <property type="term" value="P:phosphorelay signal transduction system"/>
    <property type="evidence" value="ECO:0007669"/>
    <property type="project" value="UniProtKB-KW"/>
</dbReference>
<dbReference type="GO" id="GO:0003700">
    <property type="term" value="F:DNA-binding transcription factor activity"/>
    <property type="evidence" value="ECO:0007669"/>
    <property type="project" value="InterPro"/>
</dbReference>
<evidence type="ECO:0000256" key="4">
    <source>
        <dbReference type="ARBA" id="ARBA00023012"/>
    </source>
</evidence>
<feature type="region of interest" description="Disordered" evidence="9">
    <location>
        <begin position="125"/>
        <end position="146"/>
    </location>
</feature>
<dbReference type="RefSeq" id="WP_188990796.1">
    <property type="nucleotide sequence ID" value="NZ_BMHP01000001.1"/>
</dbReference>
<keyword evidence="3 8" id="KW-0597">Phosphoprotein</keyword>
<dbReference type="InterPro" id="IPR051552">
    <property type="entry name" value="HptR"/>
</dbReference>
<dbReference type="Pfam" id="PF12833">
    <property type="entry name" value="HTH_18"/>
    <property type="match status" value="1"/>
</dbReference>
<keyword evidence="6" id="KW-0238">DNA-binding</keyword>
<dbReference type="PANTHER" id="PTHR42713:SF3">
    <property type="entry name" value="TRANSCRIPTIONAL REGULATORY PROTEIN HPTR"/>
    <property type="match status" value="1"/>
</dbReference>
<dbReference type="SMART" id="SM00448">
    <property type="entry name" value="REC"/>
    <property type="match status" value="1"/>
</dbReference>
<evidence type="ECO:0000313" key="12">
    <source>
        <dbReference type="EMBL" id="GGD59239.1"/>
    </source>
</evidence>
<proteinExistence type="predicted"/>
<comment type="caution">
    <text evidence="12">The sequence shown here is derived from an EMBL/GenBank/DDBJ whole genome shotgun (WGS) entry which is preliminary data.</text>
</comment>
<feature type="domain" description="HTH araC/xylS-type" evidence="10">
    <location>
        <begin position="432"/>
        <end position="530"/>
    </location>
</feature>
<dbReference type="InterPro" id="IPR009057">
    <property type="entry name" value="Homeodomain-like_sf"/>
</dbReference>
<dbReference type="PANTHER" id="PTHR42713">
    <property type="entry name" value="HISTIDINE KINASE-RELATED"/>
    <property type="match status" value="1"/>
</dbReference>
<dbReference type="PROSITE" id="PS50110">
    <property type="entry name" value="RESPONSE_REGULATORY"/>
    <property type="match status" value="1"/>
</dbReference>
<dbReference type="InterPro" id="IPR001789">
    <property type="entry name" value="Sig_transdc_resp-reg_receiver"/>
</dbReference>
<gene>
    <name evidence="12" type="ORF">GCM10010911_16320</name>
</gene>
<evidence type="ECO:0000256" key="5">
    <source>
        <dbReference type="ARBA" id="ARBA00023015"/>
    </source>
</evidence>
<evidence type="ECO:0000256" key="3">
    <source>
        <dbReference type="ARBA" id="ARBA00022553"/>
    </source>
</evidence>
<keyword evidence="5" id="KW-0805">Transcription regulation</keyword>
<dbReference type="SUPFAM" id="SSF52172">
    <property type="entry name" value="CheY-like"/>
    <property type="match status" value="1"/>
</dbReference>
<sequence length="542" mass="60694">MPIKVMLVDDEIIVRIGMKSAIDWEGNGFRYAGEAGDGVEALALLDRINPDILLTDIKMPNMNGIELIKEVKRKRPEIRIIVLSSHDEFDYVRSAMKLGADDYILKASVDPDKLIHLLRETASRIEPASESASANPKEDGHTSSPRETLEDLLCRCMEGEIRLEDMNRQALLESFSRHRAYIALARVTEDETTQTAFVPPAAAATLGHVLELNAQKWVRTTLARSSEREVVLVLWLKDEISAERLREIGKDLASAAGRFTGIAVDIGFSGGCESPGKLAEGYNEAAQALETSFFGTGEHVYIHAEQGLNNSSLGVSLISRQDEKELVLAVEQLDEEAIRHKIDGILANVKIARPPIAQAIQACLDLFYTLQTAFRKLGIPEERQAEGEQPAYSEIIGFTRIRLAEQWFEHYVAQNVHRVRSASRERGREEILALVTYMKDHYSERMTLKQAAARTMMSEGYLSFLFKKETGTGLIEFLNGLRIDKAAELLRNTHLPSYAIAEKVGYDNFNYFGRIFKKVKGMSPKRYRANFIIGSTTSIPSE</sequence>
<organism evidence="12 13">
    <name type="scientific">Paenibacillus nasutitermitis</name>
    <dbReference type="NCBI Taxonomy" id="1652958"/>
    <lineage>
        <taxon>Bacteria</taxon>
        <taxon>Bacillati</taxon>
        <taxon>Bacillota</taxon>
        <taxon>Bacilli</taxon>
        <taxon>Bacillales</taxon>
        <taxon>Paenibacillaceae</taxon>
        <taxon>Paenibacillus</taxon>
    </lineage>
</organism>
<dbReference type="EMBL" id="BMHP01000001">
    <property type="protein sequence ID" value="GGD59239.1"/>
    <property type="molecule type" value="Genomic_DNA"/>
</dbReference>
<evidence type="ECO:0000256" key="9">
    <source>
        <dbReference type="SAM" id="MobiDB-lite"/>
    </source>
</evidence>
<dbReference type="Gene3D" id="3.40.50.2300">
    <property type="match status" value="1"/>
</dbReference>
<dbReference type="GO" id="GO:0005737">
    <property type="term" value="C:cytoplasm"/>
    <property type="evidence" value="ECO:0007669"/>
    <property type="project" value="UniProtKB-SubCell"/>
</dbReference>
<reference evidence="12" key="2">
    <citation type="submission" date="2020-09" db="EMBL/GenBank/DDBJ databases">
        <authorList>
            <person name="Sun Q."/>
            <person name="Zhou Y."/>
        </authorList>
    </citation>
    <scope>NUCLEOTIDE SEQUENCE</scope>
    <source>
        <strain evidence="12">CGMCC 1.15178</strain>
    </source>
</reference>
<dbReference type="GO" id="GO:0043565">
    <property type="term" value="F:sequence-specific DNA binding"/>
    <property type="evidence" value="ECO:0007669"/>
    <property type="project" value="InterPro"/>
</dbReference>
<feature type="modified residue" description="4-aspartylphosphate" evidence="8">
    <location>
        <position position="56"/>
    </location>
</feature>
<evidence type="ECO:0000256" key="1">
    <source>
        <dbReference type="ARBA" id="ARBA00004496"/>
    </source>
</evidence>
<dbReference type="SMART" id="SM00342">
    <property type="entry name" value="HTH_ARAC"/>
    <property type="match status" value="1"/>
</dbReference>
<dbReference type="AlphaFoldDB" id="A0A916YSL0"/>
<evidence type="ECO:0000259" key="10">
    <source>
        <dbReference type="PROSITE" id="PS01124"/>
    </source>
</evidence>
<keyword evidence="2" id="KW-0963">Cytoplasm</keyword>
<name>A0A916YSL0_9BACL</name>
<protein>
    <recommendedName>
        <fullName evidence="14">Response regulator</fullName>
    </recommendedName>
</protein>
<keyword evidence="4" id="KW-0902">Two-component regulatory system</keyword>
<evidence type="ECO:0000256" key="7">
    <source>
        <dbReference type="ARBA" id="ARBA00023163"/>
    </source>
</evidence>
<evidence type="ECO:0000313" key="13">
    <source>
        <dbReference type="Proteomes" id="UP000612456"/>
    </source>
</evidence>
<dbReference type="Pfam" id="PF00072">
    <property type="entry name" value="Response_reg"/>
    <property type="match status" value="1"/>
</dbReference>
<dbReference type="Gene3D" id="1.10.10.60">
    <property type="entry name" value="Homeodomain-like"/>
    <property type="match status" value="2"/>
</dbReference>
<evidence type="ECO:0008006" key="14">
    <source>
        <dbReference type="Google" id="ProtNLM"/>
    </source>
</evidence>
<reference evidence="12" key="1">
    <citation type="journal article" date="2014" name="Int. J. Syst. Evol. Microbiol.">
        <title>Complete genome sequence of Corynebacterium casei LMG S-19264T (=DSM 44701T), isolated from a smear-ripened cheese.</title>
        <authorList>
            <consortium name="US DOE Joint Genome Institute (JGI-PGF)"/>
            <person name="Walter F."/>
            <person name="Albersmeier A."/>
            <person name="Kalinowski J."/>
            <person name="Ruckert C."/>
        </authorList>
    </citation>
    <scope>NUCLEOTIDE SEQUENCE</scope>
    <source>
        <strain evidence="12">CGMCC 1.15178</strain>
    </source>
</reference>
<feature type="domain" description="Response regulatory" evidence="11">
    <location>
        <begin position="4"/>
        <end position="121"/>
    </location>
</feature>
<evidence type="ECO:0000256" key="2">
    <source>
        <dbReference type="ARBA" id="ARBA00022490"/>
    </source>
</evidence>
<dbReference type="CDD" id="cd17536">
    <property type="entry name" value="REC_YesN-like"/>
    <property type="match status" value="1"/>
</dbReference>
<dbReference type="PROSITE" id="PS01124">
    <property type="entry name" value="HTH_ARAC_FAMILY_2"/>
    <property type="match status" value="1"/>
</dbReference>
<accession>A0A916YSL0</accession>
<evidence type="ECO:0000256" key="6">
    <source>
        <dbReference type="ARBA" id="ARBA00023125"/>
    </source>
</evidence>
<dbReference type="InterPro" id="IPR018060">
    <property type="entry name" value="HTH_AraC"/>
</dbReference>
<dbReference type="Proteomes" id="UP000612456">
    <property type="component" value="Unassembled WGS sequence"/>
</dbReference>
<comment type="subcellular location">
    <subcellularLocation>
        <location evidence="1">Cytoplasm</location>
    </subcellularLocation>
</comment>
<evidence type="ECO:0000256" key="8">
    <source>
        <dbReference type="PROSITE-ProRule" id="PRU00169"/>
    </source>
</evidence>
<dbReference type="InterPro" id="IPR011006">
    <property type="entry name" value="CheY-like_superfamily"/>
</dbReference>
<keyword evidence="13" id="KW-1185">Reference proteome</keyword>
<dbReference type="SUPFAM" id="SSF46689">
    <property type="entry name" value="Homeodomain-like"/>
    <property type="match status" value="2"/>
</dbReference>
<keyword evidence="7" id="KW-0804">Transcription</keyword>